<feature type="repeat" description="ANK" evidence="3">
    <location>
        <begin position="358"/>
        <end position="390"/>
    </location>
</feature>
<keyword evidence="1" id="KW-0677">Repeat</keyword>
<evidence type="ECO:0000259" key="5">
    <source>
        <dbReference type="PROSITE" id="PS50011"/>
    </source>
</evidence>
<sequence>MEIATSRLIEAAKAGDLAVVRQLVQGGVSFNAKDSDGRTALMWAACSGRVEIVQYLVEQGADKGTALMWAAEQGQLGMVQYLVERGGGGSTAMMWAAENGHLGVVRYLAEHSVHTTHHQMPILTIKSVTSGGYLDGRNPGMPDPCLASGYRNPTTVAYLQWIIGDVGNGRKFIKSVSSGQYLDGRNAGMSDPLLSSGGRNPAADAYLQWIIGDAGNGHKFIKSVSSGQYLDGRNSGMSNPLLSSGERNPAADAYLQWVIEVKDSAGWTTLIWAAHWGHLGVVRYLVEQGANQEVVDNEGNTALVRAAELNHLEVVQYLIRRAVGVEPTNHNRWTPLFWDVFRRYLVGRGSNNDVRDNEGNTALMGAARGGHGEVVRYLIRRGVDIEATNHMGWTALIWAAASGKYDVVRYLVERGANKEAMDNEGNTALMRAVHGHHLEVVRYLGGKIVNIEARNCMGWTALIGAAVVGSVYLVRYFVERGANKEARDNNGRTALSWGVQDRHLDIVRYLVERGVNKETKDRNYRTALIKAALYDHVKVVRYLIEQGANIHTALEWASQQHQLNVICHVIEQGADRGAALMWAVKTQHLEVVRFIVELDADASYLDSQGNSALVHLLNLNIGEDKILPLAKLLLEHGAPPLESVTSIAKVKGYISVAALVEEHAAKSRQEPETEDPKWFISSGAIKKLGAVLGQGSSGKVYRAKWAFIDVVVKEICVVNTQQFMQEVTTWCDLRHLYVVQFYGANYRNEPCFIVSKHASQGELVPYLTKTKGKGETAVWRKLREAAVGLWYLHQQDIVHGDLRGDNIVVSSDGTAMLTDFGLSFSEFGPSPLDNVGDKLGSMQWRAPEFVRMPEEKLTCKSDIFSLGMCIIQAVTGDIPWGKNLLPEKIREIYRSGEFRIDRPAELEADQWRLVERMIAFNPYCRPNMDEVVSTLEKFAEDEECPPFRSRPI</sequence>
<dbReference type="PROSITE" id="PS50088">
    <property type="entry name" value="ANK_REPEAT"/>
    <property type="match status" value="8"/>
</dbReference>
<dbReference type="GO" id="GO:0005737">
    <property type="term" value="C:cytoplasm"/>
    <property type="evidence" value="ECO:0007669"/>
    <property type="project" value="TreeGrafter"/>
</dbReference>
<proteinExistence type="predicted"/>
<dbReference type="InterPro" id="IPR008266">
    <property type="entry name" value="Tyr_kinase_AS"/>
</dbReference>
<dbReference type="AlphaFoldDB" id="A0A8T1VRR4"/>
<keyword evidence="7" id="KW-1185">Reference proteome</keyword>
<comment type="caution">
    <text evidence="6">The sequence shown here is derived from an EMBL/GenBank/DDBJ whole genome shotgun (WGS) entry which is preliminary data.</text>
</comment>
<dbReference type="OrthoDB" id="128585at2759"/>
<evidence type="ECO:0000313" key="6">
    <source>
        <dbReference type="EMBL" id="KAG7382670.1"/>
    </source>
</evidence>
<dbReference type="Pfam" id="PF07714">
    <property type="entry name" value="PK_Tyr_Ser-Thr"/>
    <property type="match status" value="1"/>
</dbReference>
<organism evidence="6 7">
    <name type="scientific">Phytophthora pseudosyringae</name>
    <dbReference type="NCBI Taxonomy" id="221518"/>
    <lineage>
        <taxon>Eukaryota</taxon>
        <taxon>Sar</taxon>
        <taxon>Stramenopiles</taxon>
        <taxon>Oomycota</taxon>
        <taxon>Peronosporomycetes</taxon>
        <taxon>Peronosporales</taxon>
        <taxon>Peronosporaceae</taxon>
        <taxon>Phytophthora</taxon>
    </lineage>
</organism>
<feature type="repeat" description="ANK" evidence="3">
    <location>
        <begin position="457"/>
        <end position="489"/>
    </location>
</feature>
<dbReference type="InterPro" id="IPR017441">
    <property type="entry name" value="Protein_kinase_ATP_BS"/>
</dbReference>
<dbReference type="GO" id="GO:0004672">
    <property type="term" value="F:protein kinase activity"/>
    <property type="evidence" value="ECO:0007669"/>
    <property type="project" value="InterPro"/>
</dbReference>
<feature type="repeat" description="ANK" evidence="3">
    <location>
        <begin position="490"/>
        <end position="522"/>
    </location>
</feature>
<name>A0A8T1VRR4_9STRA</name>
<dbReference type="InterPro" id="IPR002110">
    <property type="entry name" value="Ankyrin_rpt"/>
</dbReference>
<feature type="repeat" description="ANK" evidence="3">
    <location>
        <begin position="391"/>
        <end position="423"/>
    </location>
</feature>
<dbReference type="SMART" id="SM00248">
    <property type="entry name" value="ANK"/>
    <property type="match status" value="12"/>
</dbReference>
<keyword evidence="6" id="KW-0418">Kinase</keyword>
<feature type="binding site" evidence="4">
    <location>
        <position position="713"/>
    </location>
    <ligand>
        <name>ATP</name>
        <dbReference type="ChEBI" id="CHEBI:30616"/>
    </ligand>
</feature>
<accession>A0A8T1VRR4</accession>
<dbReference type="InterPro" id="IPR001245">
    <property type="entry name" value="Ser-Thr/Tyr_kinase_cat_dom"/>
</dbReference>
<dbReference type="PROSITE" id="PS00109">
    <property type="entry name" value="PROTEIN_KINASE_TYR"/>
    <property type="match status" value="1"/>
</dbReference>
<feature type="repeat" description="ANK" evidence="3">
    <location>
        <begin position="265"/>
        <end position="297"/>
    </location>
</feature>
<dbReference type="PANTHER" id="PTHR23206">
    <property type="entry name" value="MASK PROTEIN"/>
    <property type="match status" value="1"/>
</dbReference>
<keyword evidence="4" id="KW-0067">ATP-binding</keyword>
<feature type="repeat" description="ANK" evidence="3">
    <location>
        <begin position="36"/>
        <end position="62"/>
    </location>
</feature>
<feature type="domain" description="Protein kinase" evidence="5">
    <location>
        <begin position="686"/>
        <end position="939"/>
    </location>
</feature>
<dbReference type="PROSITE" id="PS00107">
    <property type="entry name" value="PROTEIN_KINASE_ATP"/>
    <property type="match status" value="1"/>
</dbReference>
<dbReference type="GO" id="GO:0045087">
    <property type="term" value="P:innate immune response"/>
    <property type="evidence" value="ECO:0007669"/>
    <property type="project" value="TreeGrafter"/>
</dbReference>
<evidence type="ECO:0000256" key="2">
    <source>
        <dbReference type="ARBA" id="ARBA00023043"/>
    </source>
</evidence>
<dbReference type="Proteomes" id="UP000694044">
    <property type="component" value="Unassembled WGS sequence"/>
</dbReference>
<evidence type="ECO:0000313" key="7">
    <source>
        <dbReference type="Proteomes" id="UP000694044"/>
    </source>
</evidence>
<keyword evidence="2 3" id="KW-0040">ANK repeat</keyword>
<dbReference type="EMBL" id="JAGDFM010000200">
    <property type="protein sequence ID" value="KAG7382670.1"/>
    <property type="molecule type" value="Genomic_DNA"/>
</dbReference>
<dbReference type="InterPro" id="IPR051631">
    <property type="entry name" value="Ankyrin-KH/SAM_domain"/>
</dbReference>
<dbReference type="Pfam" id="PF00023">
    <property type="entry name" value="Ank"/>
    <property type="match status" value="2"/>
</dbReference>
<evidence type="ECO:0000256" key="4">
    <source>
        <dbReference type="PROSITE-ProRule" id="PRU10141"/>
    </source>
</evidence>
<gene>
    <name evidence="6" type="primary">LRRK2_14</name>
    <name evidence="6" type="ORF">PHYPSEUDO_004640</name>
</gene>
<dbReference type="CDD" id="cd00161">
    <property type="entry name" value="beta-trefoil_Ricin-like"/>
    <property type="match status" value="1"/>
</dbReference>
<dbReference type="PANTHER" id="PTHR23206:SF7">
    <property type="entry name" value="PROTEIN KINASE DOMAIN-CONTAINING PROTEIN"/>
    <property type="match status" value="1"/>
</dbReference>
<keyword evidence="6" id="KW-0808">Transferase</keyword>
<dbReference type="InterPro" id="IPR000719">
    <property type="entry name" value="Prot_kinase_dom"/>
</dbReference>
<dbReference type="GO" id="GO:0005524">
    <property type="term" value="F:ATP binding"/>
    <property type="evidence" value="ECO:0007669"/>
    <property type="project" value="UniProtKB-UniRule"/>
</dbReference>
<feature type="repeat" description="ANK" evidence="3">
    <location>
        <begin position="298"/>
        <end position="330"/>
    </location>
</feature>
<dbReference type="PROSITE" id="PS50011">
    <property type="entry name" value="PROTEIN_KINASE_DOM"/>
    <property type="match status" value="1"/>
</dbReference>
<evidence type="ECO:0000256" key="1">
    <source>
        <dbReference type="ARBA" id="ARBA00022737"/>
    </source>
</evidence>
<feature type="repeat" description="ANK" evidence="3">
    <location>
        <begin position="523"/>
        <end position="555"/>
    </location>
</feature>
<evidence type="ECO:0000256" key="3">
    <source>
        <dbReference type="PROSITE-ProRule" id="PRU00023"/>
    </source>
</evidence>
<dbReference type="Pfam" id="PF12796">
    <property type="entry name" value="Ank_2"/>
    <property type="match status" value="4"/>
</dbReference>
<reference evidence="6" key="1">
    <citation type="submission" date="2021-02" db="EMBL/GenBank/DDBJ databases">
        <authorList>
            <person name="Palmer J.M."/>
        </authorList>
    </citation>
    <scope>NUCLEOTIDE SEQUENCE</scope>
    <source>
        <strain evidence="6">SCRP734</strain>
    </source>
</reference>
<protein>
    <submittedName>
        <fullName evidence="6">Leucine-rich repeat serine/threonine-protein kinase 2</fullName>
    </submittedName>
</protein>
<keyword evidence="4" id="KW-0547">Nucleotide-binding</keyword>
<dbReference type="PROSITE" id="PS50297">
    <property type="entry name" value="ANK_REP_REGION"/>
    <property type="match status" value="6"/>
</dbReference>